<evidence type="ECO:0000313" key="3">
    <source>
        <dbReference type="Proteomes" id="UP001558613"/>
    </source>
</evidence>
<gene>
    <name evidence="2" type="ORF">QQF64_005035</name>
</gene>
<keyword evidence="3" id="KW-1185">Reference proteome</keyword>
<dbReference type="Proteomes" id="UP001558613">
    <property type="component" value="Unassembled WGS sequence"/>
</dbReference>
<evidence type="ECO:0000313" key="2">
    <source>
        <dbReference type="EMBL" id="KAL1264680.1"/>
    </source>
</evidence>
<evidence type="ECO:0000256" key="1">
    <source>
        <dbReference type="SAM" id="MobiDB-lite"/>
    </source>
</evidence>
<comment type="caution">
    <text evidence="2">The sequence shown here is derived from an EMBL/GenBank/DDBJ whole genome shotgun (WGS) entry which is preliminary data.</text>
</comment>
<reference evidence="2 3" key="1">
    <citation type="submission" date="2023-09" db="EMBL/GenBank/DDBJ databases">
        <authorList>
            <person name="Wang M."/>
        </authorList>
    </citation>
    <scope>NUCLEOTIDE SEQUENCE [LARGE SCALE GENOMIC DNA]</scope>
    <source>
        <strain evidence="2">GT-2023</strain>
        <tissue evidence="2">Liver</tissue>
    </source>
</reference>
<name>A0ABR3MHZ5_9TELE</name>
<accession>A0ABR3MHZ5</accession>
<feature type="region of interest" description="Disordered" evidence="1">
    <location>
        <begin position="1"/>
        <end position="21"/>
    </location>
</feature>
<organism evidence="2 3">
    <name type="scientific">Cirrhinus molitorella</name>
    <name type="common">mud carp</name>
    <dbReference type="NCBI Taxonomy" id="172907"/>
    <lineage>
        <taxon>Eukaryota</taxon>
        <taxon>Metazoa</taxon>
        <taxon>Chordata</taxon>
        <taxon>Craniata</taxon>
        <taxon>Vertebrata</taxon>
        <taxon>Euteleostomi</taxon>
        <taxon>Actinopterygii</taxon>
        <taxon>Neopterygii</taxon>
        <taxon>Teleostei</taxon>
        <taxon>Ostariophysi</taxon>
        <taxon>Cypriniformes</taxon>
        <taxon>Cyprinidae</taxon>
        <taxon>Labeoninae</taxon>
        <taxon>Labeonini</taxon>
        <taxon>Cirrhinus</taxon>
    </lineage>
</organism>
<proteinExistence type="predicted"/>
<protein>
    <submittedName>
        <fullName evidence="2">Uncharacterized protein</fullName>
    </submittedName>
</protein>
<dbReference type="EMBL" id="JAYMGO010000012">
    <property type="protein sequence ID" value="KAL1264680.1"/>
    <property type="molecule type" value="Genomic_DNA"/>
</dbReference>
<sequence>MHLLEQVNCARTPKSDRQTTRSLRLTAKGAGNHGSPRFQIPKFPSSALHRSMRPSWITGPDFGPKGLWR</sequence>